<accession>A0A085LXU6</accession>
<gene>
    <name evidence="1" type="ORF">M513_09259</name>
</gene>
<organism evidence="1 2">
    <name type="scientific">Trichuris suis</name>
    <name type="common">pig whipworm</name>
    <dbReference type="NCBI Taxonomy" id="68888"/>
    <lineage>
        <taxon>Eukaryota</taxon>
        <taxon>Metazoa</taxon>
        <taxon>Ecdysozoa</taxon>
        <taxon>Nematoda</taxon>
        <taxon>Enoplea</taxon>
        <taxon>Dorylaimia</taxon>
        <taxon>Trichinellida</taxon>
        <taxon>Trichuridae</taxon>
        <taxon>Trichuris</taxon>
    </lineage>
</organism>
<proteinExistence type="predicted"/>
<protein>
    <recommendedName>
        <fullName evidence="3">Condensin complex subunit 1 C-terminal domain-containing protein</fullName>
    </recommendedName>
</protein>
<dbReference type="EMBL" id="KL363263">
    <property type="protein sequence ID" value="KFD49792.1"/>
    <property type="molecule type" value="Genomic_DNA"/>
</dbReference>
<name>A0A085LXU6_9BILA</name>
<dbReference type="AlphaFoldDB" id="A0A085LXU6"/>
<dbReference type="Proteomes" id="UP000030764">
    <property type="component" value="Unassembled WGS sequence"/>
</dbReference>
<keyword evidence="2" id="KW-1185">Reference proteome</keyword>
<reference evidence="1 2" key="1">
    <citation type="journal article" date="2014" name="Nat. Genet.">
        <title>Genome and transcriptome of the porcine whipworm Trichuris suis.</title>
        <authorList>
            <person name="Jex A.R."/>
            <person name="Nejsum P."/>
            <person name="Schwarz E.M."/>
            <person name="Hu L."/>
            <person name="Young N.D."/>
            <person name="Hall R.S."/>
            <person name="Korhonen P.K."/>
            <person name="Liao S."/>
            <person name="Thamsborg S."/>
            <person name="Xia J."/>
            <person name="Xu P."/>
            <person name="Wang S."/>
            <person name="Scheerlinck J.P."/>
            <person name="Hofmann A."/>
            <person name="Sternberg P.W."/>
            <person name="Wang J."/>
            <person name="Gasser R.B."/>
        </authorList>
    </citation>
    <scope>NUCLEOTIDE SEQUENCE [LARGE SCALE GENOMIC DNA]</scope>
    <source>
        <strain evidence="1">DCEP-RM93M</strain>
    </source>
</reference>
<sequence length="403" mass="44656">MSIFLLTSLANLFEGKELHKASSEADNGGKTARGGSRRRGERTANVKLRMNWIHEKKRLLTSYCDILSPQLGKIFESGSSMENMTKSGICTESEQCIACSATADAASACSMAMRAGAMLLSQLLNCCRDISKGNSSSSSELTNESAAAWKATLFHYVIPKLSCFVARSNSALLQSPTLRIGILNVYCEFVSVKLHGENLEPRNRNLRNQLAADMLVPTVNIFRLLVNVRTVYRSICTTLMQVNAVEFFNCNVERLLMGKCIPLYTFRRLVPLVSGRVKDKSVLVRKCALLLFTALVENNPFLVELSIESLSRQTDNVKADLERLRLLSESMDCTFVFHSILAVVSVLPADGISKREQMEFWNRARNASEEAVESVYNTFSKEIAFVPTEELSMAIASAGSLNQ</sequence>
<evidence type="ECO:0000313" key="2">
    <source>
        <dbReference type="Proteomes" id="UP000030764"/>
    </source>
</evidence>
<evidence type="ECO:0000313" key="1">
    <source>
        <dbReference type="EMBL" id="KFD49792.1"/>
    </source>
</evidence>
<evidence type="ECO:0008006" key="3">
    <source>
        <dbReference type="Google" id="ProtNLM"/>
    </source>
</evidence>